<accession>A0A914AFT0</accession>
<name>A0A914AFT0_PATMI</name>
<dbReference type="EnsemblMetazoa" id="XM_038206664.1">
    <property type="protein sequence ID" value="XP_038062592.1"/>
    <property type="gene ID" value="LOC119733085"/>
</dbReference>
<dbReference type="GeneID" id="119733085"/>
<sequence length="182" mass="19642">MENISDDCMDIDEELLGNPYLGEPTTCSCKNTCQRGRLGTRGACPCKCAEQHCTDACTCGTKKRPCCNRNLDSESDTDSDVEDENLKRSRDGQPNTAPTHSVDDEIKVTISILSSTLCKLRISKPHTTTAKTSHLTTSSPPYAHPSITILRTRKPTSTQSATAQPATAQPTTAQPTTAQPSK</sequence>
<evidence type="ECO:0000313" key="3">
    <source>
        <dbReference type="Proteomes" id="UP000887568"/>
    </source>
</evidence>
<evidence type="ECO:0000256" key="1">
    <source>
        <dbReference type="SAM" id="MobiDB-lite"/>
    </source>
</evidence>
<evidence type="ECO:0000313" key="2">
    <source>
        <dbReference type="EnsemblMetazoa" id="XP_038062592.1"/>
    </source>
</evidence>
<feature type="compositionally biased region" description="Low complexity" evidence="1">
    <location>
        <begin position="129"/>
        <end position="139"/>
    </location>
</feature>
<dbReference type="Proteomes" id="UP000887568">
    <property type="component" value="Unplaced"/>
</dbReference>
<reference evidence="2" key="1">
    <citation type="submission" date="2022-11" db="UniProtKB">
        <authorList>
            <consortium name="EnsemblMetazoa"/>
        </authorList>
    </citation>
    <scope>IDENTIFICATION</scope>
</reference>
<feature type="compositionally biased region" description="Low complexity" evidence="1">
    <location>
        <begin position="155"/>
        <end position="182"/>
    </location>
</feature>
<dbReference type="RefSeq" id="XP_038062592.1">
    <property type="nucleotide sequence ID" value="XM_038206664.1"/>
</dbReference>
<protein>
    <submittedName>
        <fullName evidence="2">Uncharacterized protein</fullName>
    </submittedName>
</protein>
<feature type="region of interest" description="Disordered" evidence="1">
    <location>
        <begin position="72"/>
        <end position="103"/>
    </location>
</feature>
<organism evidence="2 3">
    <name type="scientific">Patiria miniata</name>
    <name type="common">Bat star</name>
    <name type="synonym">Asterina miniata</name>
    <dbReference type="NCBI Taxonomy" id="46514"/>
    <lineage>
        <taxon>Eukaryota</taxon>
        <taxon>Metazoa</taxon>
        <taxon>Echinodermata</taxon>
        <taxon>Eleutherozoa</taxon>
        <taxon>Asterozoa</taxon>
        <taxon>Asteroidea</taxon>
        <taxon>Valvatacea</taxon>
        <taxon>Valvatida</taxon>
        <taxon>Asterinidae</taxon>
        <taxon>Patiria</taxon>
    </lineage>
</organism>
<proteinExistence type="predicted"/>
<feature type="compositionally biased region" description="Acidic residues" evidence="1">
    <location>
        <begin position="73"/>
        <end position="83"/>
    </location>
</feature>
<dbReference type="AlphaFoldDB" id="A0A914AFT0"/>
<feature type="region of interest" description="Disordered" evidence="1">
    <location>
        <begin position="129"/>
        <end position="182"/>
    </location>
</feature>
<keyword evidence="3" id="KW-1185">Reference proteome</keyword>